<evidence type="ECO:0000313" key="3">
    <source>
        <dbReference type="Proteomes" id="UP000708347"/>
    </source>
</evidence>
<dbReference type="CDD" id="cd02970">
    <property type="entry name" value="PRX_like2"/>
    <property type="match status" value="1"/>
</dbReference>
<gene>
    <name evidence="2" type="ORF">FEG63_29695</name>
</gene>
<reference evidence="2 3" key="1">
    <citation type="submission" date="2019-05" db="EMBL/GenBank/DDBJ databases">
        <title>Mycolicibacterium sphagni ENV482 genome assembly.</title>
        <authorList>
            <person name="Chen W."/>
            <person name="Faulkner N.W."/>
            <person name="Hyman M.R."/>
        </authorList>
    </citation>
    <scope>NUCLEOTIDE SEQUENCE [LARGE SCALE GENOMIC DNA]</scope>
    <source>
        <strain evidence="2 3">ENV482</strain>
    </source>
</reference>
<dbReference type="Pfam" id="PF13911">
    <property type="entry name" value="AhpC-TSA_2"/>
    <property type="match status" value="1"/>
</dbReference>
<evidence type="ECO:0000259" key="1">
    <source>
        <dbReference type="PROSITE" id="PS51352"/>
    </source>
</evidence>
<accession>A0ABX2K121</accession>
<dbReference type="PROSITE" id="PS51352">
    <property type="entry name" value="THIOREDOXIN_2"/>
    <property type="match status" value="1"/>
</dbReference>
<organism evidence="2 3">
    <name type="scientific">Mycolicibacterium sphagni</name>
    <dbReference type="NCBI Taxonomy" id="1786"/>
    <lineage>
        <taxon>Bacteria</taxon>
        <taxon>Bacillati</taxon>
        <taxon>Actinomycetota</taxon>
        <taxon>Actinomycetes</taxon>
        <taxon>Mycobacteriales</taxon>
        <taxon>Mycobacteriaceae</taxon>
        <taxon>Mycolicibacterium</taxon>
    </lineage>
</organism>
<name>A0ABX2K121_9MYCO</name>
<dbReference type="InterPro" id="IPR013766">
    <property type="entry name" value="Thioredoxin_domain"/>
</dbReference>
<sequence>MRVKPGDTVEADELQTIKGAAVILPDPEKVVHLQFRRFAGCPICNVHLQSVVKRYDEITASGIREVVMFHSTREELETYVDDLPFDLVADPDRTLYRRFGVENSVRALVDPRSVAPVFKGLLDPSLAGKLRLKAGMHRANGGHLGLPADILIDTNGTVIDAKYGQHAGDQWSVDELLRRAEARR</sequence>
<dbReference type="RefSeq" id="WP_174401257.1">
    <property type="nucleotide sequence ID" value="NZ_VBSB01000035.1"/>
</dbReference>
<comment type="caution">
    <text evidence="2">The sequence shown here is derived from an EMBL/GenBank/DDBJ whole genome shotgun (WGS) entry which is preliminary data.</text>
</comment>
<proteinExistence type="predicted"/>
<dbReference type="InterPro" id="IPR036249">
    <property type="entry name" value="Thioredoxin-like_sf"/>
</dbReference>
<dbReference type="InterPro" id="IPR032801">
    <property type="entry name" value="PXL2A/B/C"/>
</dbReference>
<dbReference type="SUPFAM" id="SSF52833">
    <property type="entry name" value="Thioredoxin-like"/>
    <property type="match status" value="1"/>
</dbReference>
<dbReference type="EMBL" id="VBSB01000035">
    <property type="protein sequence ID" value="NTY63699.1"/>
    <property type="molecule type" value="Genomic_DNA"/>
</dbReference>
<dbReference type="Proteomes" id="UP000708347">
    <property type="component" value="Unassembled WGS sequence"/>
</dbReference>
<protein>
    <submittedName>
        <fullName evidence="2">AhpC/TSA family protein</fullName>
    </submittedName>
</protein>
<keyword evidence="3" id="KW-1185">Reference proteome</keyword>
<feature type="domain" description="Thioredoxin" evidence="1">
    <location>
        <begin position="3"/>
        <end position="184"/>
    </location>
</feature>
<dbReference type="Gene3D" id="3.40.30.10">
    <property type="entry name" value="Glutaredoxin"/>
    <property type="match status" value="1"/>
</dbReference>
<evidence type="ECO:0000313" key="2">
    <source>
        <dbReference type="EMBL" id="NTY63699.1"/>
    </source>
</evidence>